<evidence type="ECO:0000256" key="4">
    <source>
        <dbReference type="ARBA" id="ARBA00023163"/>
    </source>
</evidence>
<dbReference type="AlphaFoldDB" id="A0A922NYR2"/>
<dbReference type="PRINTS" id="PR00039">
    <property type="entry name" value="HTHLYSR"/>
</dbReference>
<reference evidence="9 10" key="1">
    <citation type="submission" date="2014-06" db="EMBL/GenBank/DDBJ databases">
        <title>Rhizobium pelagicum/R2-400B4.</title>
        <authorList>
            <person name="Kimes N.E."/>
            <person name="Lopez-Perez M."/>
        </authorList>
    </citation>
    <scope>NUCLEOTIDE SEQUENCE [LARGE SCALE GENOMIC DNA]</scope>
    <source>
        <strain evidence="9 10">R2-400B4</strain>
    </source>
</reference>
<evidence type="ECO:0000256" key="6">
    <source>
        <dbReference type="ARBA" id="ARBA00067332"/>
    </source>
</evidence>
<evidence type="ECO:0000259" key="8">
    <source>
        <dbReference type="PROSITE" id="PS50931"/>
    </source>
</evidence>
<dbReference type="Pfam" id="PF03466">
    <property type="entry name" value="LysR_substrate"/>
    <property type="match status" value="1"/>
</dbReference>
<comment type="caution">
    <text evidence="9">The sequence shown here is derived from an EMBL/GenBank/DDBJ whole genome shotgun (WGS) entry which is preliminary data.</text>
</comment>
<dbReference type="EMBL" id="JOKJ01000010">
    <property type="protein sequence ID" value="KEQ08307.1"/>
    <property type="molecule type" value="Genomic_DNA"/>
</dbReference>
<comment type="function">
    <text evidence="5">Transcriptional regulator of the ttuABCDE tartrate utilization operon.</text>
</comment>
<gene>
    <name evidence="9" type="ORF">GV68_03240</name>
</gene>
<evidence type="ECO:0000256" key="2">
    <source>
        <dbReference type="ARBA" id="ARBA00023015"/>
    </source>
</evidence>
<protein>
    <recommendedName>
        <fullName evidence="6">HTH-type transcriptional regulator TtuA</fullName>
    </recommendedName>
    <alternativeName>
        <fullName evidence="7">Tartrate utilization transcriptional regulator</fullName>
    </alternativeName>
</protein>
<dbReference type="InterPro" id="IPR036390">
    <property type="entry name" value="WH_DNA-bd_sf"/>
</dbReference>
<dbReference type="Gene3D" id="3.40.190.290">
    <property type="match status" value="1"/>
</dbReference>
<dbReference type="PANTHER" id="PTHR30419">
    <property type="entry name" value="HTH-TYPE TRANSCRIPTIONAL REGULATOR YBHD"/>
    <property type="match status" value="1"/>
</dbReference>
<keyword evidence="4" id="KW-0804">Transcription</keyword>
<dbReference type="GO" id="GO:0005829">
    <property type="term" value="C:cytosol"/>
    <property type="evidence" value="ECO:0007669"/>
    <property type="project" value="TreeGrafter"/>
</dbReference>
<dbReference type="Proteomes" id="UP000052167">
    <property type="component" value="Unassembled WGS sequence"/>
</dbReference>
<feature type="domain" description="HTH lysR-type" evidence="8">
    <location>
        <begin position="1"/>
        <end position="58"/>
    </location>
</feature>
<evidence type="ECO:0000256" key="7">
    <source>
        <dbReference type="ARBA" id="ARBA00083243"/>
    </source>
</evidence>
<dbReference type="PROSITE" id="PS50931">
    <property type="entry name" value="HTH_LYSR"/>
    <property type="match status" value="1"/>
</dbReference>
<accession>A0A922NYR2</accession>
<dbReference type="FunFam" id="1.10.10.10:FF:000001">
    <property type="entry name" value="LysR family transcriptional regulator"/>
    <property type="match status" value="1"/>
</dbReference>
<dbReference type="GO" id="GO:0003700">
    <property type="term" value="F:DNA-binding transcription factor activity"/>
    <property type="evidence" value="ECO:0007669"/>
    <property type="project" value="InterPro"/>
</dbReference>
<dbReference type="GO" id="GO:0003677">
    <property type="term" value="F:DNA binding"/>
    <property type="evidence" value="ECO:0007669"/>
    <property type="project" value="UniProtKB-KW"/>
</dbReference>
<dbReference type="Gene3D" id="1.10.10.10">
    <property type="entry name" value="Winged helix-like DNA-binding domain superfamily/Winged helix DNA-binding domain"/>
    <property type="match status" value="1"/>
</dbReference>
<dbReference type="InterPro" id="IPR000847">
    <property type="entry name" value="LysR_HTH_N"/>
</dbReference>
<keyword evidence="2" id="KW-0805">Transcription regulation</keyword>
<evidence type="ECO:0000313" key="10">
    <source>
        <dbReference type="Proteomes" id="UP000052167"/>
    </source>
</evidence>
<comment type="similarity">
    <text evidence="1">Belongs to the LysR transcriptional regulatory family.</text>
</comment>
<sequence length="300" mass="33499">MDIRQLSYFMHVVELGSFSRAAAFLHIAQPALSRQISGLEVELKQRLLVRNGRGVTTTEAGERMLGHARSIIQLFERAHEDMENARLGRSGSVAIGMPGSLSTAISTALIRKLHQELSDAKIHVLTGRSTQLQEWLLSGRLDMAVLFDAPNSPMLEIHDLVDERLHLYEALTEGIGSRNGPPIPLSQIAEQPIIITSRPNRIREVLETALARTGKKLLVECELDSLDTTFNLVRDGGGKSVATLRARKTVEPAADLRTRLIVDPELILKVQIVRRTRRLNNRLHESAFHILRDLCIEILN</sequence>
<dbReference type="InterPro" id="IPR050950">
    <property type="entry name" value="HTH-type_LysR_regulators"/>
</dbReference>
<evidence type="ECO:0000313" key="9">
    <source>
        <dbReference type="EMBL" id="KEQ08307.1"/>
    </source>
</evidence>
<dbReference type="InterPro" id="IPR036388">
    <property type="entry name" value="WH-like_DNA-bd_sf"/>
</dbReference>
<evidence type="ECO:0000256" key="3">
    <source>
        <dbReference type="ARBA" id="ARBA00023125"/>
    </source>
</evidence>
<dbReference type="OrthoDB" id="8479357at2"/>
<proteinExistence type="inferred from homology"/>
<dbReference type="SUPFAM" id="SSF53850">
    <property type="entry name" value="Periplasmic binding protein-like II"/>
    <property type="match status" value="1"/>
</dbReference>
<dbReference type="RefSeq" id="WP_037160957.1">
    <property type="nucleotide sequence ID" value="NZ_CAJXID010000001.1"/>
</dbReference>
<evidence type="ECO:0000256" key="5">
    <source>
        <dbReference type="ARBA" id="ARBA00054626"/>
    </source>
</evidence>
<keyword evidence="10" id="KW-1185">Reference proteome</keyword>
<keyword evidence="3" id="KW-0238">DNA-binding</keyword>
<organism evidence="9 10">
    <name type="scientific">Pseudorhizobium pelagicum</name>
    <dbReference type="NCBI Taxonomy" id="1509405"/>
    <lineage>
        <taxon>Bacteria</taxon>
        <taxon>Pseudomonadati</taxon>
        <taxon>Pseudomonadota</taxon>
        <taxon>Alphaproteobacteria</taxon>
        <taxon>Hyphomicrobiales</taxon>
        <taxon>Rhizobiaceae</taxon>
        <taxon>Rhizobium/Agrobacterium group</taxon>
        <taxon>Pseudorhizobium</taxon>
    </lineage>
</organism>
<evidence type="ECO:0000256" key="1">
    <source>
        <dbReference type="ARBA" id="ARBA00009437"/>
    </source>
</evidence>
<name>A0A922NYR2_9HYPH</name>
<dbReference type="InterPro" id="IPR005119">
    <property type="entry name" value="LysR_subst-bd"/>
</dbReference>
<dbReference type="Pfam" id="PF00126">
    <property type="entry name" value="HTH_1"/>
    <property type="match status" value="1"/>
</dbReference>
<dbReference type="SUPFAM" id="SSF46785">
    <property type="entry name" value="Winged helix' DNA-binding domain"/>
    <property type="match status" value="1"/>
</dbReference>